<dbReference type="PANTHER" id="PTHR11139">
    <property type="entry name" value="ATAXIA TELANGIECTASIA MUTATED ATM -RELATED"/>
    <property type="match status" value="1"/>
</dbReference>
<dbReference type="PANTHER" id="PTHR11139:SF9">
    <property type="entry name" value="SERINE_THREONINE-PROTEIN KINASE MTOR"/>
    <property type="match status" value="1"/>
</dbReference>
<dbReference type="Proteomes" id="UP001211065">
    <property type="component" value="Unassembled WGS sequence"/>
</dbReference>
<protein>
    <submittedName>
        <fullName evidence="2">Phosphatidylinositol kinase- protein kinase tor1</fullName>
    </submittedName>
</protein>
<dbReference type="GO" id="GO:0016242">
    <property type="term" value="P:negative regulation of macroautophagy"/>
    <property type="evidence" value="ECO:0007669"/>
    <property type="project" value="TreeGrafter"/>
</dbReference>
<dbReference type="GO" id="GO:0031931">
    <property type="term" value="C:TORC1 complex"/>
    <property type="evidence" value="ECO:0007669"/>
    <property type="project" value="TreeGrafter"/>
</dbReference>
<accession>A0AAD5TVA9</accession>
<gene>
    <name evidence="2" type="primary">TOR1_2</name>
    <name evidence="2" type="ORF">HK099_002451</name>
</gene>
<keyword evidence="3" id="KW-1185">Reference proteome</keyword>
<dbReference type="SMART" id="SM01343">
    <property type="entry name" value="FATC"/>
    <property type="match status" value="1"/>
</dbReference>
<organism evidence="2 3">
    <name type="scientific">Clydaea vesicula</name>
    <dbReference type="NCBI Taxonomy" id="447962"/>
    <lineage>
        <taxon>Eukaryota</taxon>
        <taxon>Fungi</taxon>
        <taxon>Fungi incertae sedis</taxon>
        <taxon>Chytridiomycota</taxon>
        <taxon>Chytridiomycota incertae sedis</taxon>
        <taxon>Chytridiomycetes</taxon>
        <taxon>Lobulomycetales</taxon>
        <taxon>Lobulomycetaceae</taxon>
        <taxon>Clydaea</taxon>
    </lineage>
</organism>
<proteinExistence type="predicted"/>
<name>A0AAD5TVA9_9FUNG</name>
<dbReference type="GO" id="GO:0005634">
    <property type="term" value="C:nucleus"/>
    <property type="evidence" value="ECO:0007669"/>
    <property type="project" value="TreeGrafter"/>
</dbReference>
<dbReference type="GO" id="GO:0031932">
    <property type="term" value="C:TORC2 complex"/>
    <property type="evidence" value="ECO:0007669"/>
    <property type="project" value="TreeGrafter"/>
</dbReference>
<dbReference type="PROSITE" id="PS51190">
    <property type="entry name" value="FATC"/>
    <property type="match status" value="1"/>
</dbReference>
<evidence type="ECO:0000313" key="2">
    <source>
        <dbReference type="EMBL" id="KAJ3200946.1"/>
    </source>
</evidence>
<dbReference type="EMBL" id="JADGJW010001808">
    <property type="protein sequence ID" value="KAJ3200946.1"/>
    <property type="molecule type" value="Genomic_DNA"/>
</dbReference>
<reference evidence="2" key="1">
    <citation type="submission" date="2020-05" db="EMBL/GenBank/DDBJ databases">
        <title>Phylogenomic resolution of chytrid fungi.</title>
        <authorList>
            <person name="Stajich J.E."/>
            <person name="Amses K."/>
            <person name="Simmons R."/>
            <person name="Seto K."/>
            <person name="Myers J."/>
            <person name="Bonds A."/>
            <person name="Quandt C.A."/>
            <person name="Barry K."/>
            <person name="Liu P."/>
            <person name="Grigoriev I."/>
            <person name="Longcore J.E."/>
            <person name="James T.Y."/>
        </authorList>
    </citation>
    <scope>NUCLEOTIDE SEQUENCE</scope>
    <source>
        <strain evidence="2">JEL0476</strain>
    </source>
</reference>
<feature type="domain" description="FATC" evidence="1">
    <location>
        <begin position="75"/>
        <end position="107"/>
    </location>
</feature>
<dbReference type="GO" id="GO:0005737">
    <property type="term" value="C:cytoplasm"/>
    <property type="evidence" value="ECO:0007669"/>
    <property type="project" value="TreeGrafter"/>
</dbReference>
<keyword evidence="2" id="KW-0418">Kinase</keyword>
<evidence type="ECO:0000313" key="3">
    <source>
        <dbReference type="Proteomes" id="UP001211065"/>
    </source>
</evidence>
<sequence length="107" mass="11993">MNKFSNGNDGNAIDDSYQTRNFSTSKKFIKNIESSSSLPEEELSNLKPEALNSKAVAVIDRVSNKLTGKDFKALQTLDVKTQVDLLILQATSIEHLCQCYIGWCSFW</sequence>
<dbReference type="AlphaFoldDB" id="A0AAD5TVA9"/>
<dbReference type="GO" id="GO:0038202">
    <property type="term" value="P:TORC1 signaling"/>
    <property type="evidence" value="ECO:0007669"/>
    <property type="project" value="TreeGrafter"/>
</dbReference>
<evidence type="ECO:0000259" key="1">
    <source>
        <dbReference type="PROSITE" id="PS51190"/>
    </source>
</evidence>
<comment type="caution">
    <text evidence="2">The sequence shown here is derived from an EMBL/GenBank/DDBJ whole genome shotgun (WGS) entry which is preliminary data.</text>
</comment>
<keyword evidence="2" id="KW-0808">Transferase</keyword>
<dbReference type="InterPro" id="IPR050517">
    <property type="entry name" value="DDR_Repair_Kinase"/>
</dbReference>
<dbReference type="InterPro" id="IPR003152">
    <property type="entry name" value="FATC_dom"/>
</dbReference>
<dbReference type="Pfam" id="PF02260">
    <property type="entry name" value="FATC"/>
    <property type="match status" value="1"/>
</dbReference>
<dbReference type="GO" id="GO:0004674">
    <property type="term" value="F:protein serine/threonine kinase activity"/>
    <property type="evidence" value="ECO:0007669"/>
    <property type="project" value="TreeGrafter"/>
</dbReference>